<dbReference type="SUPFAM" id="SSF48350">
    <property type="entry name" value="GTPase activation domain, GAP"/>
    <property type="match status" value="1"/>
</dbReference>
<feature type="region of interest" description="Disordered" evidence="2">
    <location>
        <begin position="587"/>
        <end position="622"/>
    </location>
</feature>
<feature type="region of interest" description="Disordered" evidence="2">
    <location>
        <begin position="10"/>
        <end position="64"/>
    </location>
</feature>
<feature type="region of interest" description="Disordered" evidence="2">
    <location>
        <begin position="777"/>
        <end position="845"/>
    </location>
</feature>
<organism evidence="4 5">
    <name type="scientific">Coemansia erecta</name>
    <dbReference type="NCBI Taxonomy" id="147472"/>
    <lineage>
        <taxon>Eukaryota</taxon>
        <taxon>Fungi</taxon>
        <taxon>Fungi incertae sedis</taxon>
        <taxon>Zoopagomycota</taxon>
        <taxon>Kickxellomycotina</taxon>
        <taxon>Kickxellomycetes</taxon>
        <taxon>Kickxellales</taxon>
        <taxon>Kickxellaceae</taxon>
        <taxon>Coemansia</taxon>
    </lineage>
</organism>
<protein>
    <submittedName>
        <fullName evidence="4">GTPase activating protein (GAP) for Rho1p</fullName>
    </submittedName>
</protein>
<dbReference type="PROSITE" id="PS50238">
    <property type="entry name" value="RHOGAP"/>
    <property type="match status" value="1"/>
</dbReference>
<dbReference type="Pfam" id="PF00620">
    <property type="entry name" value="RhoGAP"/>
    <property type="match status" value="1"/>
</dbReference>
<dbReference type="AlphaFoldDB" id="A0A9W8CU13"/>
<evidence type="ECO:0000256" key="1">
    <source>
        <dbReference type="ARBA" id="ARBA00022468"/>
    </source>
</evidence>
<feature type="compositionally biased region" description="Low complexity" evidence="2">
    <location>
        <begin position="1072"/>
        <end position="1085"/>
    </location>
</feature>
<dbReference type="SMART" id="SM00324">
    <property type="entry name" value="RhoGAP"/>
    <property type="match status" value="1"/>
</dbReference>
<evidence type="ECO:0000259" key="3">
    <source>
        <dbReference type="PROSITE" id="PS50238"/>
    </source>
</evidence>
<keyword evidence="5" id="KW-1185">Reference proteome</keyword>
<feature type="compositionally biased region" description="Low complexity" evidence="2">
    <location>
        <begin position="787"/>
        <end position="796"/>
    </location>
</feature>
<feature type="region of interest" description="Disordered" evidence="2">
    <location>
        <begin position="389"/>
        <end position="428"/>
    </location>
</feature>
<proteinExistence type="predicted"/>
<dbReference type="GO" id="GO:0005096">
    <property type="term" value="F:GTPase activator activity"/>
    <property type="evidence" value="ECO:0007669"/>
    <property type="project" value="UniProtKB-KW"/>
</dbReference>
<feature type="region of interest" description="Disordered" evidence="2">
    <location>
        <begin position="453"/>
        <end position="479"/>
    </location>
</feature>
<dbReference type="Gene3D" id="1.10.555.10">
    <property type="entry name" value="Rho GTPase activation protein"/>
    <property type="match status" value="1"/>
</dbReference>
<dbReference type="InterPro" id="IPR000198">
    <property type="entry name" value="RhoGAP_dom"/>
</dbReference>
<comment type="caution">
    <text evidence="4">The sequence shown here is derived from an EMBL/GenBank/DDBJ whole genome shotgun (WGS) entry which is preliminary data.</text>
</comment>
<dbReference type="InterPro" id="IPR008936">
    <property type="entry name" value="Rho_GTPase_activation_prot"/>
</dbReference>
<feature type="region of interest" description="Disordered" evidence="2">
    <location>
        <begin position="892"/>
        <end position="989"/>
    </location>
</feature>
<feature type="region of interest" description="Disordered" evidence="2">
    <location>
        <begin position="1164"/>
        <end position="1254"/>
    </location>
</feature>
<feature type="region of interest" description="Disordered" evidence="2">
    <location>
        <begin position="1064"/>
        <end position="1150"/>
    </location>
</feature>
<feature type="domain" description="Rho-GAP" evidence="3">
    <location>
        <begin position="81"/>
        <end position="274"/>
    </location>
</feature>
<reference evidence="4" key="1">
    <citation type="submission" date="2022-07" db="EMBL/GenBank/DDBJ databases">
        <title>Phylogenomic reconstructions and comparative analyses of Kickxellomycotina fungi.</title>
        <authorList>
            <person name="Reynolds N.K."/>
            <person name="Stajich J.E."/>
            <person name="Barry K."/>
            <person name="Grigoriev I.V."/>
            <person name="Crous P."/>
            <person name="Smith M.E."/>
        </authorList>
    </citation>
    <scope>NUCLEOTIDE SEQUENCE</scope>
    <source>
        <strain evidence="4">NBRC 32514</strain>
    </source>
</reference>
<keyword evidence="1" id="KW-0343">GTPase activation</keyword>
<dbReference type="GO" id="GO:0007165">
    <property type="term" value="P:signal transduction"/>
    <property type="evidence" value="ECO:0007669"/>
    <property type="project" value="InterPro"/>
</dbReference>
<feature type="compositionally biased region" description="Basic residues" evidence="2">
    <location>
        <begin position="1086"/>
        <end position="1097"/>
    </location>
</feature>
<dbReference type="Proteomes" id="UP001149813">
    <property type="component" value="Unassembled WGS sequence"/>
</dbReference>
<dbReference type="GO" id="GO:0060237">
    <property type="term" value="P:regulation of fungal-type cell wall organization"/>
    <property type="evidence" value="ECO:0007669"/>
    <property type="project" value="TreeGrafter"/>
</dbReference>
<dbReference type="GO" id="GO:0005938">
    <property type="term" value="C:cell cortex"/>
    <property type="evidence" value="ECO:0007669"/>
    <property type="project" value="TreeGrafter"/>
</dbReference>
<accession>A0A9W8CU13</accession>
<sequence>MFLRFKEKIKHLKPRSRPQSDNLTDKKLPLGSSGLPQHSQYGLPGMVGSPSFNKSNRGNSSSSEAQLFGMPLANAVRAAGVRVGTVAYSSEPCVVPSVVAVCGRHLWEQGQQTQGIFRVNGSMKRVQKLQDEFNERPEYGRHIEWTGYTLHDAATILRRYLISLPESVISVEHYSIFMDKYAETLPDETKARDYGIMIGRLEPEAQHTLLYMLELLSVFAKPENCERTLMNASNLAAVLQPCLLVHPGHVANPHEYSKAKDVVEFLIVNASAMYPGLCMQQQSALVGSRYSMLSAAMQRNSTISGEEYVVIGGPSNQHAAAAAAAANTEGSVYTGAGSGGNADAARGAGLIAFDYPQSKDDSAGPGGYYNGFMASDDGTTLATNYASIPAQQQQQQQQPNPVLSLQPNRWPSTTNSPDPISRSQTQPYPQQISNSHAYEHGYSQSTGNLGEMSATEAAEAAENSTHTGMPLAPPPPRGDSLVTMNMVMSTPVMGTTASGRTPPVRSLGSVTARLYDPSSGALPTPTPPAAPKSAGEDSIVSPSLESNGSGWNSGRSSAAFSSIQYQHTGSPQQYANISENMAVLTGGQQNTDQQQPPQQQQQQQQQPHDMRRVSGNARPRRSLSFIMPHTGLRNDDDDNGLVADRLSKDIMDRSSNAVRARRVAGDRRAAGYVNVPAQPLQAASTFDSAAETQPRPLPPVPVLGAARAGSTVSISSTGGFHMYPLPNYQFSGSRQSPSVVTARLQPGRANYSLGNESADASKDLDPTIDKYHTVGQVLHGGRSPTSHQQQQQHQLQPSMAQRFSPVAAGSGGRASWLSEDVPRDDYSQEYDVDGEDNRSSAAVYSQSFSEAQQQKLHPIGRADPMTVQQHQYHNPQSQLPGLQAATVSPGQYTADGAKFNRPQRQNNSGVANDSGRGDKVSMTRLKNMFRIGGNSSTTASSSKMSSMASISTAQPQPPMPPQQLSQQIPDMPIPRRPRQPSSSTHDGRVSDAIMSIPSQIHVAVPPGHLSIVYPDSPMSKADTLRRNSVDSLTKRLSQGSGHMDGGGRAYLVDPDQVGGINLHATPSNSTTLHSSSHMQQLQQHLQQKHHYSRRAATHVHSQTAGYIGDGESSSSNGNFYRRPGTAPQPEDGSFVLPDINNGSPLMPGLEFGASRESIYQQMQLQGSGSGGGGGGGGRRLSRRSPVAHEHAVDDDAVHEGNSPRRSRSLRNTITSLRRKLSKSSRGGSQHNHHTSNSSPDVTPSGGPAFEEVAI</sequence>
<dbReference type="InterPro" id="IPR051025">
    <property type="entry name" value="RhoGAP"/>
</dbReference>
<feature type="compositionally biased region" description="Polar residues" evidence="2">
    <location>
        <begin position="50"/>
        <end position="64"/>
    </location>
</feature>
<feature type="compositionally biased region" description="Low complexity" evidence="2">
    <location>
        <begin position="593"/>
        <end position="607"/>
    </location>
</feature>
<evidence type="ECO:0000313" key="5">
    <source>
        <dbReference type="Proteomes" id="UP001149813"/>
    </source>
</evidence>
<evidence type="ECO:0000313" key="4">
    <source>
        <dbReference type="EMBL" id="KAJ1723402.1"/>
    </source>
</evidence>
<dbReference type="OrthoDB" id="3196451at2759"/>
<feature type="compositionally biased region" description="Polar residues" evidence="2">
    <location>
        <begin position="399"/>
        <end position="428"/>
    </location>
</feature>
<evidence type="ECO:0000256" key="2">
    <source>
        <dbReference type="SAM" id="MobiDB-lite"/>
    </source>
</evidence>
<dbReference type="PANTHER" id="PTHR15228">
    <property type="entry name" value="SPERMATHECAL PHYSIOLOGY VARIANT"/>
    <property type="match status" value="1"/>
</dbReference>
<feature type="region of interest" description="Disordered" evidence="2">
    <location>
        <begin position="514"/>
        <end position="553"/>
    </location>
</feature>
<dbReference type="PANTHER" id="PTHR15228:SF25">
    <property type="entry name" value="F-BAR DOMAIN-CONTAINING PROTEIN"/>
    <property type="match status" value="1"/>
</dbReference>
<feature type="compositionally biased region" description="Basic and acidic residues" evidence="2">
    <location>
        <begin position="1186"/>
        <end position="1202"/>
    </location>
</feature>
<gene>
    <name evidence="4" type="primary">SAC7</name>
    <name evidence="4" type="ORF">LPJ53_002266</name>
</gene>
<feature type="compositionally biased region" description="Low complexity" evidence="2">
    <location>
        <begin position="935"/>
        <end position="954"/>
    </location>
</feature>
<feature type="compositionally biased region" description="Polar residues" evidence="2">
    <location>
        <begin position="902"/>
        <end position="911"/>
    </location>
</feature>
<name>A0A9W8CU13_9FUNG</name>
<dbReference type="EMBL" id="JANBOJ010000068">
    <property type="protein sequence ID" value="KAJ1723402.1"/>
    <property type="molecule type" value="Genomic_DNA"/>
</dbReference>
<feature type="compositionally biased region" description="Gly residues" evidence="2">
    <location>
        <begin position="1167"/>
        <end position="1178"/>
    </location>
</feature>